<protein>
    <submittedName>
        <fullName evidence="3">Tetratricopeptide repeat-containing protein</fullName>
    </submittedName>
</protein>
<feature type="compositionally biased region" description="Low complexity" evidence="1">
    <location>
        <begin position="430"/>
        <end position="445"/>
    </location>
</feature>
<accession>A0A1H6J8X1</accession>
<evidence type="ECO:0000256" key="2">
    <source>
        <dbReference type="SAM" id="Phobius"/>
    </source>
</evidence>
<dbReference type="RefSeq" id="WP_078686797.1">
    <property type="nucleotide sequence ID" value="NZ_FNWT01000006.1"/>
</dbReference>
<reference evidence="3 4" key="1">
    <citation type="submission" date="2016-10" db="EMBL/GenBank/DDBJ databases">
        <authorList>
            <person name="Varghese N."/>
            <person name="Submissions S."/>
        </authorList>
    </citation>
    <scope>NUCLEOTIDE SEQUENCE [LARGE SCALE GENOMIC DNA]</scope>
    <source>
        <strain evidence="3 4">WCP15</strain>
    </source>
</reference>
<evidence type="ECO:0000313" key="4">
    <source>
        <dbReference type="Proteomes" id="UP000199135"/>
    </source>
</evidence>
<gene>
    <name evidence="3" type="ORF">SAMN05216447_10654</name>
</gene>
<keyword evidence="4" id="KW-1185">Reference proteome</keyword>
<keyword evidence="2" id="KW-0812">Transmembrane</keyword>
<comment type="caution">
    <text evidence="3">The sequence shown here is derived from an EMBL/GenBank/DDBJ whole genome shotgun (WGS) entry which is preliminary data.</text>
</comment>
<dbReference type="Pfam" id="PF13432">
    <property type="entry name" value="TPR_16"/>
    <property type="match status" value="2"/>
</dbReference>
<sequence>MNQQAFESGKAAYKQGDFLNAVNQLSQAKDPGEVSGSVDHILGNCLMKLGRFAEAAAAYGEALSDTSYGHSGALACNRGRALLAANKPQEAIASLTMATRDSDYATPYKAYVALGNAYMRVGNVREAGVAYRNAAIDESNPDPSSSLRNLGGCFMQMGRAVDAVEAYRTALDFSTPLADQNVIYGDLGLAYVAANRMSEAVDAFNHATADGSYTLRPEAQAAFDAAKRAVSAITGDGPSETDAFLAAAGYGTGAIDPLDPTGSTGEFMPSPEDTGFFSVSEEDLVAADKKERKIRRKKKHRGLKVLIFILVLLLALAGACGFAYYKGYGWPTQQSVVESLFQTNASGGDVASFLDGSVSSDSRSQIESVLPKSSTKVSVDGLDRSMNSSTALATASLESGGSQSYEIKMVRSGLGWKVTSVEAVYASQNSTAPTAKSTSSDSSKSGDSESTDSAETSATSDSNSSTTTGTISSEG</sequence>
<feature type="transmembrane region" description="Helical" evidence="2">
    <location>
        <begin position="302"/>
        <end position="325"/>
    </location>
</feature>
<organism evidence="3 4">
    <name type="scientific">Parafannyhessea umbonata</name>
    <dbReference type="NCBI Taxonomy" id="604330"/>
    <lineage>
        <taxon>Bacteria</taxon>
        <taxon>Bacillati</taxon>
        <taxon>Actinomycetota</taxon>
        <taxon>Coriobacteriia</taxon>
        <taxon>Coriobacteriales</taxon>
        <taxon>Atopobiaceae</taxon>
        <taxon>Parafannyhessea</taxon>
    </lineage>
</organism>
<proteinExistence type="predicted"/>
<feature type="region of interest" description="Disordered" evidence="1">
    <location>
        <begin position="427"/>
        <end position="475"/>
    </location>
</feature>
<dbReference type="EMBL" id="FNWT01000006">
    <property type="protein sequence ID" value="SEH58224.1"/>
    <property type="molecule type" value="Genomic_DNA"/>
</dbReference>
<dbReference type="InterPro" id="IPR011990">
    <property type="entry name" value="TPR-like_helical_dom_sf"/>
</dbReference>
<keyword evidence="2" id="KW-0472">Membrane</keyword>
<feature type="compositionally biased region" description="Low complexity" evidence="1">
    <location>
        <begin position="451"/>
        <end position="475"/>
    </location>
</feature>
<evidence type="ECO:0000313" key="3">
    <source>
        <dbReference type="EMBL" id="SEH58224.1"/>
    </source>
</evidence>
<dbReference type="PANTHER" id="PTHR12558">
    <property type="entry name" value="CELL DIVISION CYCLE 16,23,27"/>
    <property type="match status" value="1"/>
</dbReference>
<name>A0A1H6J8X1_9ACTN</name>
<keyword evidence="2" id="KW-1133">Transmembrane helix</keyword>
<dbReference type="Proteomes" id="UP000199135">
    <property type="component" value="Unassembled WGS sequence"/>
</dbReference>
<evidence type="ECO:0000256" key="1">
    <source>
        <dbReference type="SAM" id="MobiDB-lite"/>
    </source>
</evidence>
<dbReference type="SUPFAM" id="SSF48452">
    <property type="entry name" value="TPR-like"/>
    <property type="match status" value="1"/>
</dbReference>
<dbReference type="Gene3D" id="1.25.40.10">
    <property type="entry name" value="Tetratricopeptide repeat domain"/>
    <property type="match status" value="2"/>
</dbReference>
<dbReference type="PANTHER" id="PTHR12558:SF13">
    <property type="entry name" value="CELL DIVISION CYCLE PROTEIN 27 HOMOLOG"/>
    <property type="match status" value="1"/>
</dbReference>